<keyword evidence="2" id="KW-1185">Reference proteome</keyword>
<evidence type="ECO:0000313" key="1">
    <source>
        <dbReference type="EMBL" id="KAF2830293.1"/>
    </source>
</evidence>
<sequence length="116" mass="13018">MKPLAGSKRPKSWIFWYGYRVVKRQATNRIWFVCKYCHIHKTIDAGGGGLFNITQATTSAATHLSQPKRGHNLRKDSLKLTLRAQGQLSLWQAFDAGLEMPQPTANALGNFDVQGF</sequence>
<evidence type="ECO:0000313" key="2">
    <source>
        <dbReference type="Proteomes" id="UP000799424"/>
    </source>
</evidence>
<gene>
    <name evidence="1" type="ORF">CC86DRAFT_433969</name>
</gene>
<reference evidence="1" key="1">
    <citation type="journal article" date="2020" name="Stud. Mycol.">
        <title>101 Dothideomycetes genomes: a test case for predicting lifestyles and emergence of pathogens.</title>
        <authorList>
            <person name="Haridas S."/>
            <person name="Albert R."/>
            <person name="Binder M."/>
            <person name="Bloem J."/>
            <person name="Labutti K."/>
            <person name="Salamov A."/>
            <person name="Andreopoulos B."/>
            <person name="Baker S."/>
            <person name="Barry K."/>
            <person name="Bills G."/>
            <person name="Bluhm B."/>
            <person name="Cannon C."/>
            <person name="Castanera R."/>
            <person name="Culley D."/>
            <person name="Daum C."/>
            <person name="Ezra D."/>
            <person name="Gonzalez J."/>
            <person name="Henrissat B."/>
            <person name="Kuo A."/>
            <person name="Liang C."/>
            <person name="Lipzen A."/>
            <person name="Lutzoni F."/>
            <person name="Magnuson J."/>
            <person name="Mondo S."/>
            <person name="Nolan M."/>
            <person name="Ohm R."/>
            <person name="Pangilinan J."/>
            <person name="Park H.-J."/>
            <person name="Ramirez L."/>
            <person name="Alfaro M."/>
            <person name="Sun H."/>
            <person name="Tritt A."/>
            <person name="Yoshinaga Y."/>
            <person name="Zwiers L.-H."/>
            <person name="Turgeon B."/>
            <person name="Goodwin S."/>
            <person name="Spatafora J."/>
            <person name="Crous P."/>
            <person name="Grigoriev I."/>
        </authorList>
    </citation>
    <scope>NUCLEOTIDE SEQUENCE</scope>
    <source>
        <strain evidence="1">CBS 113818</strain>
    </source>
</reference>
<dbReference type="EMBL" id="MU006219">
    <property type="protein sequence ID" value="KAF2830293.1"/>
    <property type="molecule type" value="Genomic_DNA"/>
</dbReference>
<dbReference type="AlphaFoldDB" id="A0A6A7AAW4"/>
<dbReference type="OrthoDB" id="3791143at2759"/>
<name>A0A6A7AAW4_9PLEO</name>
<proteinExistence type="predicted"/>
<dbReference type="Proteomes" id="UP000799424">
    <property type="component" value="Unassembled WGS sequence"/>
</dbReference>
<organism evidence="1 2">
    <name type="scientific">Ophiobolus disseminans</name>
    <dbReference type="NCBI Taxonomy" id="1469910"/>
    <lineage>
        <taxon>Eukaryota</taxon>
        <taxon>Fungi</taxon>
        <taxon>Dikarya</taxon>
        <taxon>Ascomycota</taxon>
        <taxon>Pezizomycotina</taxon>
        <taxon>Dothideomycetes</taxon>
        <taxon>Pleosporomycetidae</taxon>
        <taxon>Pleosporales</taxon>
        <taxon>Pleosporineae</taxon>
        <taxon>Phaeosphaeriaceae</taxon>
        <taxon>Ophiobolus</taxon>
    </lineage>
</organism>
<accession>A0A6A7AAW4</accession>
<protein>
    <submittedName>
        <fullName evidence="1">Uncharacterized protein</fullName>
    </submittedName>
</protein>